<dbReference type="InterPro" id="IPR008972">
    <property type="entry name" value="Cupredoxin"/>
</dbReference>
<evidence type="ECO:0000259" key="10">
    <source>
        <dbReference type="Pfam" id="PF00394"/>
    </source>
</evidence>
<keyword evidence="14" id="KW-1185">Reference proteome</keyword>
<dbReference type="FunFam" id="2.60.40.420:FF:000021">
    <property type="entry name" value="Extracellular dihydrogeodin oxidase/laccase"/>
    <property type="match status" value="1"/>
</dbReference>
<evidence type="ECO:0000256" key="8">
    <source>
        <dbReference type="ARBA" id="ARBA00023180"/>
    </source>
</evidence>
<evidence type="ECO:0000256" key="7">
    <source>
        <dbReference type="ARBA" id="ARBA00023008"/>
    </source>
</evidence>
<dbReference type="AlphaFoldDB" id="A0A6A6U8Y5"/>
<keyword evidence="7" id="KW-0186">Copper</keyword>
<dbReference type="CDD" id="cd13901">
    <property type="entry name" value="CuRO_3_MaLCC_like"/>
    <property type="match status" value="1"/>
</dbReference>
<dbReference type="GO" id="GO:0046274">
    <property type="term" value="P:lignin catabolic process"/>
    <property type="evidence" value="ECO:0007669"/>
    <property type="project" value="UniProtKB-KW"/>
</dbReference>
<feature type="domain" description="Plastocyanin-like" evidence="12">
    <location>
        <begin position="38"/>
        <end position="153"/>
    </location>
</feature>
<dbReference type="Pfam" id="PF07732">
    <property type="entry name" value="Cu-oxidase_3"/>
    <property type="match status" value="1"/>
</dbReference>
<evidence type="ECO:0000259" key="12">
    <source>
        <dbReference type="Pfam" id="PF07732"/>
    </source>
</evidence>
<dbReference type="Proteomes" id="UP000799302">
    <property type="component" value="Unassembled WGS sequence"/>
</dbReference>
<evidence type="ECO:0000256" key="3">
    <source>
        <dbReference type="ARBA" id="ARBA00010609"/>
    </source>
</evidence>
<evidence type="ECO:0000259" key="11">
    <source>
        <dbReference type="Pfam" id="PF07731"/>
    </source>
</evidence>
<keyword evidence="9" id="KW-0439">Lignin degradation</keyword>
<keyword evidence="6" id="KW-0560">Oxidoreductase</keyword>
<evidence type="ECO:0000313" key="13">
    <source>
        <dbReference type="EMBL" id="KAF2667907.1"/>
    </source>
</evidence>
<evidence type="ECO:0000256" key="9">
    <source>
        <dbReference type="ARBA" id="ARBA00023185"/>
    </source>
</evidence>
<dbReference type="CDD" id="cd13854">
    <property type="entry name" value="CuRO_1_MaLCC_like"/>
    <property type="match status" value="1"/>
</dbReference>
<dbReference type="InterPro" id="IPR001117">
    <property type="entry name" value="Cu-oxidase_2nd"/>
</dbReference>
<comment type="similarity">
    <text evidence="3">Belongs to the multicopper oxidase family.</text>
</comment>
<evidence type="ECO:0000256" key="1">
    <source>
        <dbReference type="ARBA" id="ARBA00000349"/>
    </source>
</evidence>
<dbReference type="InterPro" id="IPR011706">
    <property type="entry name" value="Cu-oxidase_C"/>
</dbReference>
<feature type="non-terminal residue" evidence="13">
    <location>
        <position position="1"/>
    </location>
</feature>
<dbReference type="FunFam" id="2.60.40.420:FF:000045">
    <property type="entry name" value="Laccase 2"/>
    <property type="match status" value="1"/>
</dbReference>
<name>A0A6A6U8Y5_9PEZI</name>
<dbReference type="PANTHER" id="PTHR11709">
    <property type="entry name" value="MULTI-COPPER OXIDASE"/>
    <property type="match status" value="1"/>
</dbReference>
<protein>
    <recommendedName>
        <fullName evidence="4">laccase</fullName>
        <ecNumber evidence="4">1.10.3.2</ecNumber>
    </recommendedName>
</protein>
<evidence type="ECO:0000256" key="4">
    <source>
        <dbReference type="ARBA" id="ARBA00012297"/>
    </source>
</evidence>
<dbReference type="CDD" id="cd13880">
    <property type="entry name" value="CuRO_2_MaLCC_like"/>
    <property type="match status" value="1"/>
</dbReference>
<organism evidence="13 14">
    <name type="scientific">Microthyrium microscopicum</name>
    <dbReference type="NCBI Taxonomy" id="703497"/>
    <lineage>
        <taxon>Eukaryota</taxon>
        <taxon>Fungi</taxon>
        <taxon>Dikarya</taxon>
        <taxon>Ascomycota</taxon>
        <taxon>Pezizomycotina</taxon>
        <taxon>Dothideomycetes</taxon>
        <taxon>Dothideomycetes incertae sedis</taxon>
        <taxon>Microthyriales</taxon>
        <taxon>Microthyriaceae</taxon>
        <taxon>Microthyrium</taxon>
    </lineage>
</organism>
<comment type="catalytic activity">
    <reaction evidence="1">
        <text>4 hydroquinone + O2 = 4 benzosemiquinone + 2 H2O</text>
        <dbReference type="Rhea" id="RHEA:11276"/>
        <dbReference type="ChEBI" id="CHEBI:15377"/>
        <dbReference type="ChEBI" id="CHEBI:15379"/>
        <dbReference type="ChEBI" id="CHEBI:17594"/>
        <dbReference type="ChEBI" id="CHEBI:17977"/>
        <dbReference type="EC" id="1.10.3.2"/>
    </reaction>
</comment>
<evidence type="ECO:0000256" key="2">
    <source>
        <dbReference type="ARBA" id="ARBA00001935"/>
    </source>
</evidence>
<dbReference type="InterPro" id="IPR045087">
    <property type="entry name" value="Cu-oxidase_fam"/>
</dbReference>
<reference evidence="13" key="1">
    <citation type="journal article" date="2020" name="Stud. Mycol.">
        <title>101 Dothideomycetes genomes: a test case for predicting lifestyles and emergence of pathogens.</title>
        <authorList>
            <person name="Haridas S."/>
            <person name="Albert R."/>
            <person name="Binder M."/>
            <person name="Bloem J."/>
            <person name="Labutti K."/>
            <person name="Salamov A."/>
            <person name="Andreopoulos B."/>
            <person name="Baker S."/>
            <person name="Barry K."/>
            <person name="Bills G."/>
            <person name="Bluhm B."/>
            <person name="Cannon C."/>
            <person name="Castanera R."/>
            <person name="Culley D."/>
            <person name="Daum C."/>
            <person name="Ezra D."/>
            <person name="Gonzalez J."/>
            <person name="Henrissat B."/>
            <person name="Kuo A."/>
            <person name="Liang C."/>
            <person name="Lipzen A."/>
            <person name="Lutzoni F."/>
            <person name="Magnuson J."/>
            <person name="Mondo S."/>
            <person name="Nolan M."/>
            <person name="Ohm R."/>
            <person name="Pangilinan J."/>
            <person name="Park H.-J."/>
            <person name="Ramirez L."/>
            <person name="Alfaro M."/>
            <person name="Sun H."/>
            <person name="Tritt A."/>
            <person name="Yoshinaga Y."/>
            <person name="Zwiers L.-H."/>
            <person name="Turgeon B."/>
            <person name="Goodwin S."/>
            <person name="Spatafora J."/>
            <person name="Crous P."/>
            <person name="Grigoriev I."/>
        </authorList>
    </citation>
    <scope>NUCLEOTIDE SEQUENCE</scope>
    <source>
        <strain evidence="13">CBS 115976</strain>
    </source>
</reference>
<dbReference type="EC" id="1.10.3.2" evidence="4"/>
<dbReference type="Pfam" id="PF00394">
    <property type="entry name" value="Cu-oxidase"/>
    <property type="match status" value="1"/>
</dbReference>
<dbReference type="GO" id="GO:0052716">
    <property type="term" value="F:hydroquinone:oxygen oxidoreductase activity"/>
    <property type="evidence" value="ECO:0007669"/>
    <property type="project" value="UniProtKB-EC"/>
</dbReference>
<dbReference type="Pfam" id="PF07731">
    <property type="entry name" value="Cu-oxidase_2"/>
    <property type="match status" value="1"/>
</dbReference>
<feature type="domain" description="Plastocyanin-like" evidence="11">
    <location>
        <begin position="381"/>
        <end position="509"/>
    </location>
</feature>
<feature type="domain" description="Plastocyanin-like" evidence="10">
    <location>
        <begin position="165"/>
        <end position="316"/>
    </location>
</feature>
<sequence length="534" mass="58789">SCNTPANRTCWTAGFDTSTNYYQKWPATGQQLTYDLRITNGTCNPDGHSSKTCFLVNGQYPGPAIRASWGDSVRVTVHNDLQINGTSIHFHGLRQFQTCQNDGTNGVTECPIAPGESRSYQWTATEYGTSWYHSHHSVQYSQGILGPIIIDGPTTQNYDQDLGALPLTDWYYDDTFMLLWRALYGGGAPPPAQNVLVNGSMIDGFGHGKYSVINVVKGQTYKLRLINAATDTLFHVSMDNHPFTVVGADFVAVDPYQTTDLKMNIGQRYDIVFTANQTASNYWLRVRPGAAVCGSPQIYNATHSDVVVGAILRYSGAPAANPTSTGYTMAATCEDETYSNHLKLNVPSTTFAAQEKPIDITLGTGPKNIANWFINGSSLDVDWQNPTLAYILNGTTNYPKSENVFLMPQANAWYFWVIINPATPPLPHPVHLHGHDFYKLGSGTGPFPGVSALNFNNPMRRDVSTLPGSATGGWLVFGFPADNPGVWLTHCHIAWHVSEGFGMQFVERATEIPGTIGQVDEFNQGCLDWRNYWN</sequence>
<dbReference type="EMBL" id="MU004237">
    <property type="protein sequence ID" value="KAF2667907.1"/>
    <property type="molecule type" value="Genomic_DNA"/>
</dbReference>
<proteinExistence type="inferred from homology"/>
<feature type="non-terminal residue" evidence="13">
    <location>
        <position position="534"/>
    </location>
</feature>
<dbReference type="GO" id="GO:0005507">
    <property type="term" value="F:copper ion binding"/>
    <property type="evidence" value="ECO:0007669"/>
    <property type="project" value="InterPro"/>
</dbReference>
<keyword evidence="8" id="KW-0325">Glycoprotein</keyword>
<evidence type="ECO:0000256" key="5">
    <source>
        <dbReference type="ARBA" id="ARBA00022723"/>
    </source>
</evidence>
<comment type="cofactor">
    <cofactor evidence="2">
        <name>Cu cation</name>
        <dbReference type="ChEBI" id="CHEBI:23378"/>
    </cofactor>
</comment>
<evidence type="ECO:0000313" key="14">
    <source>
        <dbReference type="Proteomes" id="UP000799302"/>
    </source>
</evidence>
<gene>
    <name evidence="13" type="ORF">BT63DRAFT_359825</name>
</gene>
<dbReference type="Gene3D" id="2.60.40.420">
    <property type="entry name" value="Cupredoxins - blue copper proteins"/>
    <property type="match status" value="3"/>
</dbReference>
<dbReference type="OrthoDB" id="2121828at2759"/>
<dbReference type="SUPFAM" id="SSF49503">
    <property type="entry name" value="Cupredoxins"/>
    <property type="match status" value="3"/>
</dbReference>
<dbReference type="InterPro" id="IPR011707">
    <property type="entry name" value="Cu-oxidase-like_N"/>
</dbReference>
<dbReference type="PANTHER" id="PTHR11709:SF87">
    <property type="entry name" value="LACCASE"/>
    <property type="match status" value="1"/>
</dbReference>
<keyword evidence="5" id="KW-0479">Metal-binding</keyword>
<evidence type="ECO:0000256" key="6">
    <source>
        <dbReference type="ARBA" id="ARBA00023002"/>
    </source>
</evidence>
<accession>A0A6A6U8Y5</accession>